<name>B8CT57_SHEPW</name>
<dbReference type="InterPro" id="IPR050708">
    <property type="entry name" value="T6SS_VgrG/RHS"/>
</dbReference>
<protein>
    <recommendedName>
        <fullName evidence="3">Teneurin-like YD-shell domain-containing protein</fullName>
    </recommendedName>
</protein>
<feature type="domain" description="Teneurin-like YD-shell" evidence="3">
    <location>
        <begin position="85"/>
        <end position="186"/>
    </location>
</feature>
<dbReference type="eggNOG" id="COG3209">
    <property type="taxonomic scope" value="Bacteria"/>
</dbReference>
<dbReference type="EMBL" id="CP000472">
    <property type="protein sequence ID" value="ACJ30833.1"/>
    <property type="molecule type" value="Genomic_DNA"/>
</dbReference>
<reference evidence="4 5" key="1">
    <citation type="journal article" date="2008" name="PLoS ONE">
        <title>Environmental adaptation: genomic analysis of the piezotolerant and psychrotolerant deep-sea iron reducing bacterium Shewanella piezotolerans WP3.</title>
        <authorList>
            <person name="Wang F."/>
            <person name="Wang J."/>
            <person name="Jian H."/>
            <person name="Zhang B."/>
            <person name="Li S."/>
            <person name="Wang F."/>
            <person name="Zeng X."/>
            <person name="Gao L."/>
            <person name="Bartlett D.H."/>
            <person name="Yu J."/>
            <person name="Hu S."/>
            <person name="Xiao X."/>
        </authorList>
    </citation>
    <scope>NUCLEOTIDE SEQUENCE [LARGE SCALE GENOMIC DNA]</scope>
    <source>
        <strain evidence="5">WP3 / JCM 13877</strain>
    </source>
</reference>
<dbReference type="PANTHER" id="PTHR32305:SF15">
    <property type="entry name" value="PROTEIN RHSA-RELATED"/>
    <property type="match status" value="1"/>
</dbReference>
<dbReference type="NCBIfam" id="TIGR03696">
    <property type="entry name" value="Rhs_assc_core"/>
    <property type="match status" value="1"/>
</dbReference>
<dbReference type="PANTHER" id="PTHR32305">
    <property type="match status" value="1"/>
</dbReference>
<dbReference type="HOGENOM" id="CLU_747808_0_0_6"/>
<evidence type="ECO:0000313" key="5">
    <source>
        <dbReference type="Proteomes" id="UP000000753"/>
    </source>
</evidence>
<dbReference type="Pfam" id="PF25023">
    <property type="entry name" value="TEN_YD-shell"/>
    <property type="match status" value="1"/>
</dbReference>
<dbReference type="Proteomes" id="UP000000753">
    <property type="component" value="Chromosome"/>
</dbReference>
<dbReference type="InterPro" id="IPR056823">
    <property type="entry name" value="TEN-like_YD-shell"/>
</dbReference>
<sequence>MPSSSTASVMGGDTDGSYHLSWAAVSNASYYQVIITDETGEQRIIKVLGTSYDLAGLSLGSSKVEVQACNASNQCGVGSYAGTIARSRKVTYQHTDMLGTPVMESDESGNVISRSVYEPFGKRLGGEKAGIGYTGHLQDTDLGLTYMQARYYDPLIGRFYSNDPVGYTAKNPVMSFNRYLYVNNNPYKYTDPNGEFLFAPQVGAGIIGFAIGAIAEAVGNENASIGSVMKAGGVGAAVGVATTFGGGLLGTMAVGGAANGLGEVANQAMDGEFNPEGVAEAVAIGTVGGAVAKGAAKIAVAGRGLPNNTATQASHNTTASSSQRVLADSKTLSSTPANRAVAEVKLGGAYGTGAAAEATHQQTQCQNESC</sequence>
<dbReference type="STRING" id="225849.swp_4173"/>
<evidence type="ECO:0000313" key="4">
    <source>
        <dbReference type="EMBL" id="ACJ30833.1"/>
    </source>
</evidence>
<accession>B8CT57</accession>
<evidence type="ECO:0000256" key="2">
    <source>
        <dbReference type="SAM" id="MobiDB-lite"/>
    </source>
</evidence>
<evidence type="ECO:0000256" key="1">
    <source>
        <dbReference type="ARBA" id="ARBA00022737"/>
    </source>
</evidence>
<dbReference type="AlphaFoldDB" id="B8CT57"/>
<gene>
    <name evidence="4" type="ordered locus">swp_4173</name>
</gene>
<proteinExistence type="predicted"/>
<dbReference type="InterPro" id="IPR022385">
    <property type="entry name" value="Rhs_assc_core"/>
</dbReference>
<dbReference type="Gene3D" id="2.180.10.10">
    <property type="entry name" value="RHS repeat-associated core"/>
    <property type="match status" value="1"/>
</dbReference>
<evidence type="ECO:0000259" key="3">
    <source>
        <dbReference type="Pfam" id="PF25023"/>
    </source>
</evidence>
<feature type="region of interest" description="Disordered" evidence="2">
    <location>
        <begin position="306"/>
        <end position="332"/>
    </location>
</feature>
<keyword evidence="1" id="KW-0677">Repeat</keyword>
<keyword evidence="5" id="KW-1185">Reference proteome</keyword>
<dbReference type="KEGG" id="swp:swp_4173"/>
<organism evidence="4 5">
    <name type="scientific">Shewanella piezotolerans (strain WP3 / JCM 13877)</name>
    <dbReference type="NCBI Taxonomy" id="225849"/>
    <lineage>
        <taxon>Bacteria</taxon>
        <taxon>Pseudomonadati</taxon>
        <taxon>Pseudomonadota</taxon>
        <taxon>Gammaproteobacteria</taxon>
        <taxon>Alteromonadales</taxon>
        <taxon>Shewanellaceae</taxon>
        <taxon>Shewanella</taxon>
    </lineage>
</organism>